<comment type="caution">
    <text evidence="2">The sequence shown here is derived from an EMBL/GenBank/DDBJ whole genome shotgun (WGS) entry which is preliminary data.</text>
</comment>
<protein>
    <submittedName>
        <fullName evidence="2">Uncharacterized protein</fullName>
    </submittedName>
</protein>
<dbReference type="Proteomes" id="UP000283509">
    <property type="component" value="Unassembled WGS sequence"/>
</dbReference>
<gene>
    <name evidence="2" type="ORF">C7M84_024204</name>
</gene>
<name>A0A423U1Q1_PENVA</name>
<reference evidence="2 3" key="1">
    <citation type="submission" date="2018-04" db="EMBL/GenBank/DDBJ databases">
        <authorList>
            <person name="Zhang X."/>
            <person name="Yuan J."/>
            <person name="Li F."/>
            <person name="Xiang J."/>
        </authorList>
    </citation>
    <scope>NUCLEOTIDE SEQUENCE [LARGE SCALE GENOMIC DNA]</scope>
    <source>
        <tissue evidence="2">Muscle</tissue>
    </source>
</reference>
<evidence type="ECO:0000313" key="2">
    <source>
        <dbReference type="EMBL" id="ROT82632.1"/>
    </source>
</evidence>
<evidence type="ECO:0000313" key="3">
    <source>
        <dbReference type="Proteomes" id="UP000283509"/>
    </source>
</evidence>
<proteinExistence type="predicted"/>
<dbReference type="AlphaFoldDB" id="A0A423U1Q1"/>
<feature type="chain" id="PRO_5019394182" evidence="1">
    <location>
        <begin position="17"/>
        <end position="308"/>
    </location>
</feature>
<sequence length="308" mass="34763">MILTLALALWVSAVLARQEERSQVGEAEEEEKVVEVLAEDFEEEVVSSSLLHDTTVAASDSFPEMSLYVEAVVERVERAVEVLLPHVPDSPIGELKSQELFPELRDFILGTIRDAYDLVRTAWRDLIRAHSRGNLGSEETLRALQLIRDAQHQGDRYLNTALQELSVTIKAIVMNSIYVVHRSLHLPNDTKEHDIAEAVHSKLPKVAPNFLGNVMAKVLERGSDPSGYKKILTDPLRDLNKAVDEMHSALETAIENGNAEDMAAYWREVVAQSHQRMRDDPLLEEDLEIIYLNETYLTELTLSLMATW</sequence>
<feature type="signal peptide" evidence="1">
    <location>
        <begin position="1"/>
        <end position="16"/>
    </location>
</feature>
<dbReference type="EMBL" id="QCYY01000795">
    <property type="protein sequence ID" value="ROT82632.1"/>
    <property type="molecule type" value="Genomic_DNA"/>
</dbReference>
<evidence type="ECO:0000256" key="1">
    <source>
        <dbReference type="SAM" id="SignalP"/>
    </source>
</evidence>
<dbReference type="OrthoDB" id="6340441at2759"/>
<accession>A0A423U1Q1</accession>
<keyword evidence="3" id="KW-1185">Reference proteome</keyword>
<organism evidence="2 3">
    <name type="scientific">Penaeus vannamei</name>
    <name type="common">Whiteleg shrimp</name>
    <name type="synonym">Litopenaeus vannamei</name>
    <dbReference type="NCBI Taxonomy" id="6689"/>
    <lineage>
        <taxon>Eukaryota</taxon>
        <taxon>Metazoa</taxon>
        <taxon>Ecdysozoa</taxon>
        <taxon>Arthropoda</taxon>
        <taxon>Crustacea</taxon>
        <taxon>Multicrustacea</taxon>
        <taxon>Malacostraca</taxon>
        <taxon>Eumalacostraca</taxon>
        <taxon>Eucarida</taxon>
        <taxon>Decapoda</taxon>
        <taxon>Dendrobranchiata</taxon>
        <taxon>Penaeoidea</taxon>
        <taxon>Penaeidae</taxon>
        <taxon>Penaeus</taxon>
    </lineage>
</organism>
<reference evidence="2 3" key="2">
    <citation type="submission" date="2019-01" db="EMBL/GenBank/DDBJ databases">
        <title>The decoding of complex shrimp genome reveals the adaptation for benthos swimmer, frequently molting mechanism and breeding impact on genome.</title>
        <authorList>
            <person name="Sun Y."/>
            <person name="Gao Y."/>
            <person name="Yu Y."/>
        </authorList>
    </citation>
    <scope>NUCLEOTIDE SEQUENCE [LARGE SCALE GENOMIC DNA]</scope>
    <source>
        <tissue evidence="2">Muscle</tissue>
    </source>
</reference>
<keyword evidence="1" id="KW-0732">Signal</keyword>